<dbReference type="AlphaFoldDB" id="A0A9X4KJM5"/>
<organism evidence="2 3">
    <name type="scientific">Cohnella ginsengisoli</name>
    <dbReference type="NCBI Taxonomy" id="425004"/>
    <lineage>
        <taxon>Bacteria</taxon>
        <taxon>Bacillati</taxon>
        <taxon>Bacillota</taxon>
        <taxon>Bacilli</taxon>
        <taxon>Bacillales</taxon>
        <taxon>Paenibacillaceae</taxon>
        <taxon>Cohnella</taxon>
    </lineage>
</organism>
<dbReference type="EMBL" id="JAPDHZ010000003">
    <property type="protein sequence ID" value="MDG0792976.1"/>
    <property type="molecule type" value="Genomic_DNA"/>
</dbReference>
<dbReference type="Proteomes" id="UP001153387">
    <property type="component" value="Unassembled WGS sequence"/>
</dbReference>
<evidence type="ECO:0000256" key="1">
    <source>
        <dbReference type="SAM" id="MobiDB-lite"/>
    </source>
</evidence>
<reference evidence="2 3" key="1">
    <citation type="submission" date="2022-10" db="EMBL/GenBank/DDBJ databases">
        <title>Comparative genomic analysis of Cohnella hashimotonis sp. nov., isolated from the International Space Station.</title>
        <authorList>
            <person name="Simpson A."/>
            <person name="Venkateswaran K."/>
        </authorList>
    </citation>
    <scope>NUCLEOTIDE SEQUENCE [LARGE SCALE GENOMIC DNA]</scope>
    <source>
        <strain evidence="2 3">DSM 18997</strain>
    </source>
</reference>
<comment type="caution">
    <text evidence="2">The sequence shown here is derived from an EMBL/GenBank/DDBJ whole genome shotgun (WGS) entry which is preliminary data.</text>
</comment>
<proteinExistence type="predicted"/>
<keyword evidence="3" id="KW-1185">Reference proteome</keyword>
<feature type="compositionally biased region" description="Basic residues" evidence="1">
    <location>
        <begin position="84"/>
        <end position="94"/>
    </location>
</feature>
<evidence type="ECO:0000313" key="3">
    <source>
        <dbReference type="Proteomes" id="UP001153387"/>
    </source>
</evidence>
<feature type="region of interest" description="Disordered" evidence="1">
    <location>
        <begin position="75"/>
        <end position="112"/>
    </location>
</feature>
<gene>
    <name evidence="2" type="ORF">OMP38_20470</name>
</gene>
<accession>A0A9X4KJM5</accession>
<dbReference type="RefSeq" id="WP_277566717.1">
    <property type="nucleotide sequence ID" value="NZ_JAPDHZ010000003.1"/>
</dbReference>
<protein>
    <submittedName>
        <fullName evidence="2">Uncharacterized protein</fullName>
    </submittedName>
</protein>
<name>A0A9X4KJM5_9BACL</name>
<sequence length="130" mass="14902">MKQARLYDQPEQFAEMMKRHLAASLQIDVRLTEGEPLLLEMDDKIGKSQVSLHDTYRTYMAGGRFKRSRRLPERYRSQFENRRRKEGRGRHSRSRLYLSRAAGRGIRGGHPEAGGRIVCGATAWPAGDVS</sequence>
<evidence type="ECO:0000313" key="2">
    <source>
        <dbReference type="EMBL" id="MDG0792976.1"/>
    </source>
</evidence>